<evidence type="ECO:0000259" key="1">
    <source>
        <dbReference type="Pfam" id="PF03599"/>
    </source>
</evidence>
<feature type="non-terminal residue" evidence="2">
    <location>
        <position position="1"/>
    </location>
</feature>
<dbReference type="InterPro" id="IPR016041">
    <property type="entry name" value="Ac-CoA_synth_d_su_TIM-brl"/>
</dbReference>
<name>X1ELN9_9ZZZZ</name>
<proteinExistence type="predicted"/>
<comment type="caution">
    <text evidence="2">The sequence shown here is derived from an EMBL/GenBank/DDBJ whole genome shotgun (WGS) entry which is preliminary data.</text>
</comment>
<reference evidence="2" key="1">
    <citation type="journal article" date="2014" name="Front. Microbiol.">
        <title>High frequency of phylogenetically diverse reductive dehalogenase-homologous genes in deep subseafloor sedimentary metagenomes.</title>
        <authorList>
            <person name="Kawai M."/>
            <person name="Futagami T."/>
            <person name="Toyoda A."/>
            <person name="Takaki Y."/>
            <person name="Nishi S."/>
            <person name="Hori S."/>
            <person name="Arai W."/>
            <person name="Tsubouchi T."/>
            <person name="Morono Y."/>
            <person name="Uchiyama I."/>
            <person name="Ito T."/>
            <person name="Fujiyama A."/>
            <person name="Inagaki F."/>
            <person name="Takami H."/>
        </authorList>
    </citation>
    <scope>NUCLEOTIDE SEQUENCE</scope>
    <source>
        <strain evidence="2">Expedition CK06-06</strain>
    </source>
</reference>
<dbReference type="Gene3D" id="3.40.50.11600">
    <property type="match status" value="1"/>
</dbReference>
<organism evidence="2">
    <name type="scientific">marine sediment metagenome</name>
    <dbReference type="NCBI Taxonomy" id="412755"/>
    <lineage>
        <taxon>unclassified sequences</taxon>
        <taxon>metagenomes</taxon>
        <taxon>ecological metagenomes</taxon>
    </lineage>
</organism>
<dbReference type="AlphaFoldDB" id="X1ELN9"/>
<evidence type="ECO:0000313" key="2">
    <source>
        <dbReference type="EMBL" id="GAH33477.1"/>
    </source>
</evidence>
<sequence>DLLVTHSIEFWSYLPLMILRENLYTDPMKPVSVEAGITEVGSPTKTSPVLVTTNFALTYFTVQGDLSSSKESCYILTLDTEGLSVGSALAGRKMTSETVAEAIKETKIEERISHKTMIIPGMTARLQGEIEELAGWTVWVGPQDSSGIVPFLQKKWSPEGPIKEE</sequence>
<feature type="domain" description="CO dehydrogenase/acetyl-CoA synthase delta subunit TIM barrel" evidence="1">
    <location>
        <begin position="1"/>
        <end position="151"/>
    </location>
</feature>
<accession>X1ELN9</accession>
<dbReference type="Pfam" id="PF03599">
    <property type="entry name" value="CdhD"/>
    <property type="match status" value="1"/>
</dbReference>
<dbReference type="EMBL" id="BARU01009167">
    <property type="protein sequence ID" value="GAH33477.1"/>
    <property type="molecule type" value="Genomic_DNA"/>
</dbReference>
<gene>
    <name evidence="2" type="ORF">S03H2_17733</name>
</gene>
<protein>
    <recommendedName>
        <fullName evidence="1">CO dehydrogenase/acetyl-CoA synthase delta subunit TIM barrel domain-containing protein</fullName>
    </recommendedName>
</protein>